<feature type="region of interest" description="Disordered" evidence="5">
    <location>
        <begin position="719"/>
        <end position="766"/>
    </location>
</feature>
<evidence type="ECO:0000256" key="2">
    <source>
        <dbReference type="ARBA" id="ARBA00023015"/>
    </source>
</evidence>
<dbReference type="PROSITE" id="PS51293">
    <property type="entry name" value="SANT"/>
    <property type="match status" value="1"/>
</dbReference>
<feature type="compositionally biased region" description="Basic and acidic residues" evidence="5">
    <location>
        <begin position="1081"/>
        <end position="1096"/>
    </location>
</feature>
<feature type="transmembrane region" description="Helical" evidence="6">
    <location>
        <begin position="12"/>
        <end position="32"/>
    </location>
</feature>
<keyword evidence="6" id="KW-0472">Membrane</keyword>
<evidence type="ECO:0000256" key="3">
    <source>
        <dbReference type="ARBA" id="ARBA00023163"/>
    </source>
</evidence>
<feature type="region of interest" description="Disordered" evidence="5">
    <location>
        <begin position="561"/>
        <end position="599"/>
    </location>
</feature>
<sequence>MCTCIYVKVTLCLLLIYNLSIGACPLGLWLAVSHLGFDGFLVLSMEMDIQMDYSWNCIEDESAEQSFSQEAPGISDGFRDPELLPRVGDEYQVEIPTLIIDSANTFCTERKNNAITSSASSDDFLFGLPISLMWIYEEVAPAKPESPDDLTDRDESSKSGSESIKEMQDLPEGDLKAKVEPMSVAVKDEKVVGESTWLLWQQEKDNGMGMHHKHEGKGCQLVPGSLGNAWSDMEEASFLLGLYIFGKNLVQVKRFVDSKTMGDVLSFYYGKFFRSERYQKWSECRKMRSRRCIYGQRIFTGPRQQELLSRLLPQVSEECKSTLLEAVKTFGEGKLLLEEFVFTLKAIVGLDALVEAVGIGKGKQDLTVIGLEPAKTNQVARPEIPIGKACSTLTPLEIINFLTGGYRLSKARSNDLFWEAVWPRLLARGWHSEQPNDHGFQAASRHSLVFLIPGIKKFSRRKLVKGNHYFDSVSDVLNKVASDPTLLELDVGADNEWTSENNLDQSHFPNQQRHCYLKPRTPSRSSDTMKFTVVDTSLANGETTRIRELRNLPAEFMSIASSITDSEESDVNTSEESTDESDSSEFLHFHGNKTNSSRSRMANFNKEASSGNDEFENNSLKQCFPINGTGLTKVPVKIPEDQNDSKCNGVQPKRAVKDHLTQRTKPRDRKVLAPAAKKRQRLSAYNDMEKKCSRMDVFPGPRSKGDDAASITGNHEFEEDVLSHEDPSQEKLSATYSSRSSPNHSDERSTSSNSSDAVHPFGKPQSRTLIDLNIPVSLDAETEPSVVEMAERPCDQSVAIEDPNAQKTCISACGDSTSDHPANARRQSTRNRPLTTKALEALACGFLSVKPKRKNRDDFHLGGTISRPSRRARSRLRSTENFDTSAMDLKGDHKGNDVCKSNGDMIEELHINQRVQELTWERGKIPPSPSPQQLEESENLVKPKEATTQKGQQGIHLNRGEEYQQQQIKDMGQAFRRASGRIRAADPPPKSVPDRRPPPSAPADKVEVSRPTTTTTSSQYNNQNGLDSDGPPRVNVDNVLETKDPQYDAMLSQMVGRIKAKPGGKLETGEAHVVERYDRPMPKLRNTKPDSGRVDDQAAPPGTLNVAQLRHIMLLYQGKADDHDGPMDINQIAKKFRLEVAQLQKVLQFVSLPPEDSKKQKNFP</sequence>
<accession>A0A9Q0GBA9</accession>
<feature type="region of interest" description="Disordered" evidence="5">
    <location>
        <begin position="922"/>
        <end position="1038"/>
    </location>
</feature>
<feature type="compositionally biased region" description="Polar residues" evidence="5">
    <location>
        <begin position="730"/>
        <end position="743"/>
    </location>
</feature>
<keyword evidence="2" id="KW-0805">Transcription regulation</keyword>
<reference evidence="8" key="1">
    <citation type="submission" date="2022-02" db="EMBL/GenBank/DDBJ databases">
        <authorList>
            <person name="Henning P.M."/>
            <person name="McCubbin A.G."/>
            <person name="Shore J.S."/>
        </authorList>
    </citation>
    <scope>NUCLEOTIDE SEQUENCE</scope>
    <source>
        <strain evidence="8">F60SS</strain>
        <tissue evidence="8">Leaves</tissue>
    </source>
</reference>
<evidence type="ECO:0000259" key="7">
    <source>
        <dbReference type="PROSITE" id="PS51293"/>
    </source>
</evidence>
<feature type="region of interest" description="Disordered" evidence="5">
    <location>
        <begin position="143"/>
        <end position="172"/>
    </location>
</feature>
<dbReference type="InterPro" id="IPR017884">
    <property type="entry name" value="SANT_dom"/>
</dbReference>
<dbReference type="Proteomes" id="UP001141552">
    <property type="component" value="Unassembled WGS sequence"/>
</dbReference>
<dbReference type="PANTHER" id="PTHR13859">
    <property type="entry name" value="ATROPHIN-RELATED"/>
    <property type="match status" value="1"/>
</dbReference>
<dbReference type="AlphaFoldDB" id="A0A9Q0GBA9"/>
<keyword evidence="6" id="KW-0812">Transmembrane</keyword>
<evidence type="ECO:0000256" key="6">
    <source>
        <dbReference type="SAM" id="Phobius"/>
    </source>
</evidence>
<keyword evidence="4" id="KW-0539">Nucleus</keyword>
<feature type="domain" description="SANT" evidence="7">
    <location>
        <begin position="225"/>
        <end position="276"/>
    </location>
</feature>
<dbReference type="InterPro" id="IPR009057">
    <property type="entry name" value="Homeodomain-like_sf"/>
</dbReference>
<evidence type="ECO:0000313" key="8">
    <source>
        <dbReference type="EMBL" id="KAJ4847054.1"/>
    </source>
</evidence>
<protein>
    <recommendedName>
        <fullName evidence="7">SANT domain-containing protein</fullName>
    </recommendedName>
</protein>
<dbReference type="InterPro" id="IPR057712">
    <property type="entry name" value="DUF7952"/>
</dbReference>
<proteinExistence type="predicted"/>
<feature type="compositionally biased region" description="Basic and acidic residues" evidence="5">
    <location>
        <begin position="153"/>
        <end position="172"/>
    </location>
</feature>
<dbReference type="PANTHER" id="PTHR13859:SF34">
    <property type="entry name" value="SANT DOMAIN-CONTAINING PROTEIN"/>
    <property type="match status" value="1"/>
</dbReference>
<dbReference type="SUPFAM" id="SSF46689">
    <property type="entry name" value="Homeodomain-like"/>
    <property type="match status" value="1"/>
</dbReference>
<dbReference type="Pfam" id="PF25826">
    <property type="entry name" value="DUF7952"/>
    <property type="match status" value="1"/>
</dbReference>
<dbReference type="Pfam" id="PF24662">
    <property type="entry name" value="DUF7650"/>
    <property type="match status" value="1"/>
</dbReference>
<keyword evidence="9" id="KW-1185">Reference proteome</keyword>
<dbReference type="InterPro" id="IPR056067">
    <property type="entry name" value="DUF7650"/>
</dbReference>
<keyword evidence="3" id="KW-0804">Transcription</keyword>
<evidence type="ECO:0000256" key="1">
    <source>
        <dbReference type="ARBA" id="ARBA00004123"/>
    </source>
</evidence>
<dbReference type="GO" id="GO:0003714">
    <property type="term" value="F:transcription corepressor activity"/>
    <property type="evidence" value="ECO:0007669"/>
    <property type="project" value="TreeGrafter"/>
</dbReference>
<feature type="region of interest" description="Disordered" evidence="5">
    <location>
        <begin position="638"/>
        <end position="688"/>
    </location>
</feature>
<organism evidence="8 9">
    <name type="scientific">Turnera subulata</name>
    <dbReference type="NCBI Taxonomy" id="218843"/>
    <lineage>
        <taxon>Eukaryota</taxon>
        <taxon>Viridiplantae</taxon>
        <taxon>Streptophyta</taxon>
        <taxon>Embryophyta</taxon>
        <taxon>Tracheophyta</taxon>
        <taxon>Spermatophyta</taxon>
        <taxon>Magnoliopsida</taxon>
        <taxon>eudicotyledons</taxon>
        <taxon>Gunneridae</taxon>
        <taxon>Pentapetalae</taxon>
        <taxon>rosids</taxon>
        <taxon>fabids</taxon>
        <taxon>Malpighiales</taxon>
        <taxon>Passifloraceae</taxon>
        <taxon>Turnera</taxon>
    </lineage>
</organism>
<dbReference type="FunFam" id="1.10.10.60:FF:000374">
    <property type="entry name" value="Arginine-glutamic acid dipeptide repeat protein"/>
    <property type="match status" value="1"/>
</dbReference>
<comment type="caution">
    <text evidence="8">The sequence shown here is derived from an EMBL/GenBank/DDBJ whole genome shotgun (WGS) entry which is preliminary data.</text>
</comment>
<feature type="region of interest" description="Disordered" evidence="5">
    <location>
        <begin position="1081"/>
        <end position="1101"/>
    </location>
</feature>
<dbReference type="GO" id="GO:0005634">
    <property type="term" value="C:nucleus"/>
    <property type="evidence" value="ECO:0007669"/>
    <property type="project" value="UniProtKB-SubCell"/>
</dbReference>
<comment type="subcellular location">
    <subcellularLocation>
        <location evidence="1">Nucleus</location>
    </subcellularLocation>
</comment>
<gene>
    <name evidence="8" type="ORF">Tsubulata_037447</name>
</gene>
<evidence type="ECO:0000256" key="4">
    <source>
        <dbReference type="ARBA" id="ARBA00023242"/>
    </source>
</evidence>
<dbReference type="EMBL" id="JAKUCV010001277">
    <property type="protein sequence ID" value="KAJ4847054.1"/>
    <property type="molecule type" value="Genomic_DNA"/>
</dbReference>
<feature type="region of interest" description="Disordered" evidence="5">
    <location>
        <begin position="858"/>
        <end position="877"/>
    </location>
</feature>
<dbReference type="OrthoDB" id="1634742at2759"/>
<name>A0A9Q0GBA9_9ROSI</name>
<evidence type="ECO:0000313" key="9">
    <source>
        <dbReference type="Proteomes" id="UP001141552"/>
    </source>
</evidence>
<evidence type="ECO:0000256" key="5">
    <source>
        <dbReference type="SAM" id="MobiDB-lite"/>
    </source>
</evidence>
<reference evidence="8" key="2">
    <citation type="journal article" date="2023" name="Plants (Basel)">
        <title>Annotation of the Turnera subulata (Passifloraceae) Draft Genome Reveals the S-Locus Evolved after the Divergence of Turneroideae from Passifloroideae in a Stepwise Manner.</title>
        <authorList>
            <person name="Henning P.M."/>
            <person name="Roalson E.H."/>
            <person name="Mir W."/>
            <person name="McCubbin A.G."/>
            <person name="Shore J.S."/>
        </authorList>
    </citation>
    <scope>NUCLEOTIDE SEQUENCE</scope>
    <source>
        <strain evidence="8">F60SS</strain>
    </source>
</reference>
<keyword evidence="6" id="KW-1133">Transmembrane helix</keyword>